<dbReference type="OrthoDB" id="1421013at2759"/>
<dbReference type="Proteomes" id="UP000193411">
    <property type="component" value="Unassembled WGS sequence"/>
</dbReference>
<organism evidence="3 4">
    <name type="scientific">Catenaria anguillulae PL171</name>
    <dbReference type="NCBI Taxonomy" id="765915"/>
    <lineage>
        <taxon>Eukaryota</taxon>
        <taxon>Fungi</taxon>
        <taxon>Fungi incertae sedis</taxon>
        <taxon>Blastocladiomycota</taxon>
        <taxon>Blastocladiomycetes</taxon>
        <taxon>Blastocladiales</taxon>
        <taxon>Catenariaceae</taxon>
        <taxon>Catenaria</taxon>
    </lineage>
</organism>
<keyword evidence="1" id="KW-0539">Nucleus</keyword>
<proteinExistence type="inferred from homology"/>
<dbReference type="GO" id="GO:0003677">
    <property type="term" value="F:DNA binding"/>
    <property type="evidence" value="ECO:0007669"/>
    <property type="project" value="TreeGrafter"/>
</dbReference>
<evidence type="ECO:0000313" key="3">
    <source>
        <dbReference type="EMBL" id="ORZ31614.1"/>
    </source>
</evidence>
<accession>A0A1Y2HCA1</accession>
<evidence type="ECO:0000256" key="2">
    <source>
        <dbReference type="SAM" id="MobiDB-lite"/>
    </source>
</evidence>
<reference evidence="3 4" key="1">
    <citation type="submission" date="2016-07" db="EMBL/GenBank/DDBJ databases">
        <title>Pervasive Adenine N6-methylation of Active Genes in Fungi.</title>
        <authorList>
            <consortium name="DOE Joint Genome Institute"/>
            <person name="Mondo S.J."/>
            <person name="Dannebaum R.O."/>
            <person name="Kuo R.C."/>
            <person name="Labutti K."/>
            <person name="Haridas S."/>
            <person name="Kuo A."/>
            <person name="Salamov A."/>
            <person name="Ahrendt S.R."/>
            <person name="Lipzen A."/>
            <person name="Sullivan W."/>
            <person name="Andreopoulos W.B."/>
            <person name="Clum A."/>
            <person name="Lindquist E."/>
            <person name="Daum C."/>
            <person name="Ramamoorthy G.K."/>
            <person name="Gryganskyi A."/>
            <person name="Culley D."/>
            <person name="Magnuson J.K."/>
            <person name="James T.Y."/>
            <person name="O'Malley M.A."/>
            <person name="Stajich J.E."/>
            <person name="Spatafora J.W."/>
            <person name="Visel A."/>
            <person name="Grigoriev I.V."/>
        </authorList>
    </citation>
    <scope>NUCLEOTIDE SEQUENCE [LARGE SCALE GENOMIC DNA]</scope>
    <source>
        <strain evidence="3 4">PL171</strain>
    </source>
</reference>
<dbReference type="AlphaFoldDB" id="A0A1Y2HCA1"/>
<feature type="compositionally biased region" description="Basic residues" evidence="2">
    <location>
        <begin position="167"/>
        <end position="179"/>
    </location>
</feature>
<dbReference type="GO" id="GO:0003723">
    <property type="term" value="F:RNA binding"/>
    <property type="evidence" value="ECO:0007669"/>
    <property type="project" value="UniProtKB-UniRule"/>
</dbReference>
<sequence>MDSAPPLPLALEETVTALRKSIPELDSVLAPLIGSGSKNVVTLDELLESTVDPLDRAKLIVSLGFALHSCLHAFLRVNGQDTSAGPIKAQVERLKMYFGKVKKAESRKSRPKTDVEAAGRFIQHAIGSSTDREDSPAANHDSSARPSSSSSSSGKQRESSPTSGTSQRHRPAFKPRGRR</sequence>
<evidence type="ECO:0000256" key="1">
    <source>
        <dbReference type="RuleBase" id="RU368003"/>
    </source>
</evidence>
<dbReference type="STRING" id="765915.A0A1Y2HCA1"/>
<dbReference type="GO" id="GO:0005730">
    <property type="term" value="C:nucleolus"/>
    <property type="evidence" value="ECO:0007669"/>
    <property type="project" value="TreeGrafter"/>
</dbReference>
<dbReference type="GO" id="GO:0010468">
    <property type="term" value="P:regulation of gene expression"/>
    <property type="evidence" value="ECO:0007669"/>
    <property type="project" value="TreeGrafter"/>
</dbReference>
<protein>
    <recommendedName>
        <fullName evidence="1">Exosome complex protein</fullName>
    </recommendedName>
</protein>
<evidence type="ECO:0000313" key="4">
    <source>
        <dbReference type="Proteomes" id="UP000193411"/>
    </source>
</evidence>
<comment type="function">
    <text evidence="1">Required for exosome-dependent processing of pre-rRNA and small nucleolar RNA (snRNA) precursors. Involved in processing of 35S pre-rRNA at the A0, A1 and A2 sites.</text>
</comment>
<keyword evidence="1" id="KW-0698">rRNA processing</keyword>
<dbReference type="GO" id="GO:0000178">
    <property type="term" value="C:exosome (RNase complex)"/>
    <property type="evidence" value="ECO:0007669"/>
    <property type="project" value="TreeGrafter"/>
</dbReference>
<dbReference type="GO" id="GO:0000460">
    <property type="term" value="P:maturation of 5.8S rRNA"/>
    <property type="evidence" value="ECO:0007669"/>
    <property type="project" value="TreeGrafter"/>
</dbReference>
<dbReference type="PANTHER" id="PTHR15341">
    <property type="entry name" value="SUN-COR STEROID HORMONE RECEPTOR CO-REPRESSOR"/>
    <property type="match status" value="1"/>
</dbReference>
<dbReference type="InterPro" id="IPR011082">
    <property type="entry name" value="Exosome-assoc_fac/DNA_repair"/>
</dbReference>
<comment type="similarity">
    <text evidence="1">Belongs to the C1D family.</text>
</comment>
<dbReference type="EMBL" id="MCFL01000057">
    <property type="protein sequence ID" value="ORZ31614.1"/>
    <property type="molecule type" value="Genomic_DNA"/>
</dbReference>
<name>A0A1Y2HCA1_9FUNG</name>
<dbReference type="PANTHER" id="PTHR15341:SF3">
    <property type="entry name" value="NUCLEAR NUCLEIC ACID-BINDING PROTEIN C1D"/>
    <property type="match status" value="1"/>
</dbReference>
<comment type="caution">
    <text evidence="3">The sequence shown here is derived from an EMBL/GenBank/DDBJ whole genome shotgun (WGS) entry which is preliminary data.</text>
</comment>
<feature type="region of interest" description="Disordered" evidence="2">
    <location>
        <begin position="121"/>
        <end position="179"/>
    </location>
</feature>
<comment type="subcellular location">
    <subcellularLocation>
        <location evidence="1">Nucleus</location>
    </subcellularLocation>
</comment>
<keyword evidence="4" id="KW-1185">Reference proteome</keyword>
<gene>
    <name evidence="3" type="ORF">BCR44DRAFT_24431</name>
</gene>
<keyword evidence="1" id="KW-0694">RNA-binding</keyword>
<feature type="compositionally biased region" description="Low complexity" evidence="2">
    <location>
        <begin position="144"/>
        <end position="154"/>
    </location>
</feature>